<proteinExistence type="predicted"/>
<reference evidence="2" key="1">
    <citation type="journal article" date="2011" name="Genome Res.">
        <title>Phylogeny-wide analysis of social amoeba genomes highlights ancient origins for complex intercellular communication.</title>
        <authorList>
            <person name="Heidel A.J."/>
            <person name="Lawal H.M."/>
            <person name="Felder M."/>
            <person name="Schilde C."/>
            <person name="Helps N.R."/>
            <person name="Tunggal B."/>
            <person name="Rivero F."/>
            <person name="John U."/>
            <person name="Schleicher M."/>
            <person name="Eichinger L."/>
            <person name="Platzer M."/>
            <person name="Noegel A.A."/>
            <person name="Schaap P."/>
            <person name="Gloeckner G."/>
        </authorList>
    </citation>
    <scope>NUCLEOTIDE SEQUENCE [LARGE SCALE GENOMIC DNA]</scope>
    <source>
        <strain evidence="2">SH3</strain>
    </source>
</reference>
<organism evidence="1 2">
    <name type="scientific">Cavenderia fasciculata</name>
    <name type="common">Slime mold</name>
    <name type="synonym">Dictyostelium fasciculatum</name>
    <dbReference type="NCBI Taxonomy" id="261658"/>
    <lineage>
        <taxon>Eukaryota</taxon>
        <taxon>Amoebozoa</taxon>
        <taxon>Evosea</taxon>
        <taxon>Eumycetozoa</taxon>
        <taxon>Dictyostelia</taxon>
        <taxon>Acytosteliales</taxon>
        <taxon>Cavenderiaceae</taxon>
        <taxon>Cavenderia</taxon>
    </lineage>
</organism>
<evidence type="ECO:0000313" key="1">
    <source>
        <dbReference type="EMBL" id="EGG19717.1"/>
    </source>
</evidence>
<evidence type="ECO:0000313" key="2">
    <source>
        <dbReference type="Proteomes" id="UP000007797"/>
    </source>
</evidence>
<dbReference type="GeneID" id="14871591"/>
<dbReference type="Proteomes" id="UP000007797">
    <property type="component" value="Unassembled WGS sequence"/>
</dbReference>
<name>F4PY57_CACFS</name>
<dbReference type="RefSeq" id="XP_004358011.1">
    <property type="nucleotide sequence ID" value="XM_004357954.1"/>
</dbReference>
<dbReference type="EMBL" id="GL883014">
    <property type="protein sequence ID" value="EGG19717.1"/>
    <property type="molecule type" value="Genomic_DNA"/>
</dbReference>
<dbReference type="AlphaFoldDB" id="F4PY57"/>
<accession>F4PY57</accession>
<gene>
    <name evidence="1" type="ORF">DFA_00295</name>
</gene>
<protein>
    <submittedName>
        <fullName evidence="1">Uncharacterized protein</fullName>
    </submittedName>
</protein>
<sequence>MTVAMCEQQQFITIKENDDCLKGNRNDKTDSWDGNRITIENLTIRFGSFIFVPFTLILTFNTFIGNQPANNNVDDEKGGLTLVDYYTWTQKRQKVDTFGYKYNIKNIFGIRNNN</sequence>
<dbReference type="KEGG" id="dfa:DFA_00295"/>
<keyword evidence="2" id="KW-1185">Reference proteome</keyword>